<evidence type="ECO:0000313" key="3">
    <source>
        <dbReference type="Proteomes" id="UP000005580"/>
    </source>
</evidence>
<sequence>MGTKLFIQQNKEWKELFWPFMSSVCLYFISLYIELSKIFTDNFYLSNYYTDSKEQLLSLIESERSNDWLNFVYVPIYVILLAGVISILLYILLVVLNRPQKYLVCLKIGLLAQSVYAVNYFITVILKWLHFLSFDATNVNDVYTYQSLLALTGYRKIPEWAWYFVAKGNITELIFLIVLILLIHYILNLTWMKSIFLSTLIQGIILLGGGLIYIYSLF</sequence>
<dbReference type="HOGENOM" id="CLU_1265996_0_0_10"/>
<dbReference type="RefSeq" id="WP_004369358.1">
    <property type="nucleotide sequence ID" value="NZ_GL833119.1"/>
</dbReference>
<name>E7RNE8_9BACT</name>
<feature type="transmembrane region" description="Helical" evidence="1">
    <location>
        <begin position="195"/>
        <end position="215"/>
    </location>
</feature>
<protein>
    <recommendedName>
        <fullName evidence="4">Yip1 domain-containing protein</fullName>
    </recommendedName>
</protein>
<feature type="transmembrane region" description="Helical" evidence="1">
    <location>
        <begin position="16"/>
        <end position="33"/>
    </location>
</feature>
<gene>
    <name evidence="2" type="ORF">HMPREF0663_10648</name>
</gene>
<evidence type="ECO:0000313" key="2">
    <source>
        <dbReference type="EMBL" id="EFZ38279.1"/>
    </source>
</evidence>
<dbReference type="Proteomes" id="UP000005580">
    <property type="component" value="Unassembled WGS sequence"/>
</dbReference>
<dbReference type="EMBL" id="AEPE02000002">
    <property type="protein sequence ID" value="EFZ38279.1"/>
    <property type="molecule type" value="Genomic_DNA"/>
</dbReference>
<dbReference type="STRING" id="28134.SAMN05444288_0226"/>
<keyword evidence="3" id="KW-1185">Reference proteome</keyword>
<evidence type="ECO:0008006" key="4">
    <source>
        <dbReference type="Google" id="ProtNLM"/>
    </source>
</evidence>
<keyword evidence="1" id="KW-1133">Transmembrane helix</keyword>
<keyword evidence="1" id="KW-0812">Transmembrane</keyword>
<feature type="transmembrane region" description="Helical" evidence="1">
    <location>
        <begin position="108"/>
        <end position="129"/>
    </location>
</feature>
<accession>E7RNE8</accession>
<dbReference type="AlphaFoldDB" id="E7RNE8"/>
<reference evidence="2" key="1">
    <citation type="submission" date="2011-01" db="EMBL/GenBank/DDBJ databases">
        <authorList>
            <person name="Muzny D."/>
            <person name="Qin X."/>
            <person name="Buhay C."/>
            <person name="Dugan-Rocha S."/>
            <person name="Ding Y."/>
            <person name="Chen G."/>
            <person name="Hawes A."/>
            <person name="Holder M."/>
            <person name="Jhangiani S."/>
            <person name="Johnson A."/>
            <person name="Khan Z."/>
            <person name="Li Z."/>
            <person name="Liu W."/>
            <person name="Liu X."/>
            <person name="Perez L."/>
            <person name="Shen H."/>
            <person name="Wang Q."/>
            <person name="Watt J."/>
            <person name="Xi L."/>
            <person name="Xin Y."/>
            <person name="Zhou J."/>
            <person name="Deng J."/>
            <person name="Jiang H."/>
            <person name="Liu Y."/>
            <person name="Qu J."/>
            <person name="Song X.-Z."/>
            <person name="Zhang L."/>
            <person name="Villasana D."/>
            <person name="Johnson A."/>
            <person name="Liu J."/>
            <person name="Liyanage D."/>
            <person name="Lorensuhewa L."/>
            <person name="Robinson T."/>
            <person name="Song A."/>
            <person name="Song B.-B."/>
            <person name="Dinh H."/>
            <person name="Thornton R."/>
            <person name="Coyle M."/>
            <person name="Francisco L."/>
            <person name="Jackson L."/>
            <person name="Javaid M."/>
            <person name="Korchina V."/>
            <person name="Kovar C."/>
            <person name="Mata R."/>
            <person name="Mathew T."/>
            <person name="Ngo R."/>
            <person name="Nguyen L."/>
            <person name="Nguyen N."/>
            <person name="Okwuonu G."/>
            <person name="Ongeri F."/>
            <person name="Pham C."/>
            <person name="Simmons D."/>
            <person name="Wilczek-Boney K."/>
            <person name="Hale W."/>
            <person name="Jakkamsetti A."/>
            <person name="Pham P."/>
            <person name="Ruth R."/>
            <person name="San Lucas F."/>
            <person name="Warren J."/>
            <person name="Zhang J."/>
            <person name="Zhao Z."/>
            <person name="Zhou C."/>
            <person name="Zhu D."/>
            <person name="Lee S."/>
            <person name="Bess C."/>
            <person name="Blankenburg K."/>
            <person name="Forbes L."/>
            <person name="Fu Q."/>
            <person name="Gubbala S."/>
            <person name="Hirani K."/>
            <person name="Jayaseelan J.C."/>
            <person name="Lara F."/>
            <person name="Munidasa M."/>
            <person name="Palculict T."/>
            <person name="Patil S."/>
            <person name="Pu L.-L."/>
            <person name="Saada N."/>
            <person name="Tang L."/>
            <person name="Weissenberger G."/>
            <person name="Zhu Y."/>
            <person name="Hemphill L."/>
            <person name="Shang Y."/>
            <person name="Youmans B."/>
            <person name="Ayvaz T."/>
            <person name="Ross M."/>
            <person name="Santibanez J."/>
            <person name="Aqrawi P."/>
            <person name="Gross S."/>
            <person name="Joshi V."/>
            <person name="Fowler G."/>
            <person name="Nazareth L."/>
            <person name="Reid J."/>
            <person name="Worley K."/>
            <person name="Petrosino J."/>
            <person name="Highlander S."/>
            <person name="Gibbs R."/>
        </authorList>
    </citation>
    <scope>NUCLEOTIDE SEQUENCE [LARGE SCALE GENOMIC DNA]</scope>
    <source>
        <strain evidence="2">ATCC 33269</strain>
    </source>
</reference>
<keyword evidence="1" id="KW-0472">Membrane</keyword>
<evidence type="ECO:0000256" key="1">
    <source>
        <dbReference type="SAM" id="Phobius"/>
    </source>
</evidence>
<feature type="transmembrane region" description="Helical" evidence="1">
    <location>
        <begin position="72"/>
        <end position="96"/>
    </location>
</feature>
<feature type="transmembrane region" description="Helical" evidence="1">
    <location>
        <begin position="160"/>
        <end position="183"/>
    </location>
</feature>
<proteinExistence type="predicted"/>
<organism evidence="2 3">
    <name type="scientific">Hoylesella oralis ATCC 33269</name>
    <dbReference type="NCBI Taxonomy" id="873533"/>
    <lineage>
        <taxon>Bacteria</taxon>
        <taxon>Pseudomonadati</taxon>
        <taxon>Bacteroidota</taxon>
        <taxon>Bacteroidia</taxon>
        <taxon>Bacteroidales</taxon>
        <taxon>Prevotellaceae</taxon>
        <taxon>Hoylesella</taxon>
    </lineage>
</organism>
<comment type="caution">
    <text evidence="2">The sequence shown here is derived from an EMBL/GenBank/DDBJ whole genome shotgun (WGS) entry which is preliminary data.</text>
</comment>